<accession>A0A0C2J390</accession>
<sequence length="159" mass="17575">MASGRHIDSESPMFFGYSIGDDFPFLQNAPEPAPGAPLLSDTEQNDLNNWFENMKSDDRINDNVTGNAIHSENWIDIPQFVGSSSSFGQPQDLQHASLGNHVLPQDVYDNLPITGLVAIDCNICRITIGIATARWPHWWLTTWCGAPVNLPKSTNPRGQ</sequence>
<protein>
    <submittedName>
        <fullName evidence="1">Uncharacterized protein</fullName>
    </submittedName>
</protein>
<dbReference type="VEuPathDB" id="FungiDB:SPBR_09174"/>
<dbReference type="GeneID" id="63682221"/>
<name>A0A0C2J390_9PEZI</name>
<gene>
    <name evidence="1" type="ORF">SPBR_09174</name>
</gene>
<evidence type="ECO:0000313" key="2">
    <source>
        <dbReference type="Proteomes" id="UP000031575"/>
    </source>
</evidence>
<organism evidence="1 2">
    <name type="scientific">Sporothrix brasiliensis 5110</name>
    <dbReference type="NCBI Taxonomy" id="1398154"/>
    <lineage>
        <taxon>Eukaryota</taxon>
        <taxon>Fungi</taxon>
        <taxon>Dikarya</taxon>
        <taxon>Ascomycota</taxon>
        <taxon>Pezizomycotina</taxon>
        <taxon>Sordariomycetes</taxon>
        <taxon>Sordariomycetidae</taxon>
        <taxon>Ophiostomatales</taxon>
        <taxon>Ophiostomataceae</taxon>
        <taxon>Sporothrix</taxon>
    </lineage>
</organism>
<dbReference type="HOGENOM" id="CLU_1661930_0_0_1"/>
<dbReference type="Proteomes" id="UP000031575">
    <property type="component" value="Unassembled WGS sequence"/>
</dbReference>
<dbReference type="OrthoDB" id="5778525at2759"/>
<keyword evidence="2" id="KW-1185">Reference proteome</keyword>
<dbReference type="AlphaFoldDB" id="A0A0C2J390"/>
<evidence type="ECO:0000313" key="1">
    <source>
        <dbReference type="EMBL" id="KIH93490.1"/>
    </source>
</evidence>
<dbReference type="EMBL" id="AWTV01000005">
    <property type="protein sequence ID" value="KIH93490.1"/>
    <property type="molecule type" value="Genomic_DNA"/>
</dbReference>
<comment type="caution">
    <text evidence="1">The sequence shown here is derived from an EMBL/GenBank/DDBJ whole genome shotgun (WGS) entry which is preliminary data.</text>
</comment>
<reference evidence="1 2" key="1">
    <citation type="journal article" date="2014" name="BMC Genomics">
        <title>Comparative genomics of the major fungal agents of human and animal Sporotrichosis: Sporothrix schenckii and Sporothrix brasiliensis.</title>
        <authorList>
            <person name="Teixeira M.M."/>
            <person name="de Almeida L.G."/>
            <person name="Kubitschek-Barreira P."/>
            <person name="Alves F.L."/>
            <person name="Kioshima E.S."/>
            <person name="Abadio A.K."/>
            <person name="Fernandes L."/>
            <person name="Derengowski L.S."/>
            <person name="Ferreira K.S."/>
            <person name="Souza R.C."/>
            <person name="Ruiz J.C."/>
            <person name="de Andrade N.C."/>
            <person name="Paes H.C."/>
            <person name="Nicola A.M."/>
            <person name="Albuquerque P."/>
            <person name="Gerber A.L."/>
            <person name="Martins V.P."/>
            <person name="Peconick L.D."/>
            <person name="Neto A.V."/>
            <person name="Chaucanez C.B."/>
            <person name="Silva P.A."/>
            <person name="Cunha O.L."/>
            <person name="de Oliveira F.F."/>
            <person name="dos Santos T.C."/>
            <person name="Barros A.L."/>
            <person name="Soares M.A."/>
            <person name="de Oliveira L.M."/>
            <person name="Marini M.M."/>
            <person name="Villalobos-Duno H."/>
            <person name="Cunha M.M."/>
            <person name="de Hoog S."/>
            <person name="da Silveira J.F."/>
            <person name="Henrissat B."/>
            <person name="Nino-Vega G.A."/>
            <person name="Cisalpino P.S."/>
            <person name="Mora-Montes H.M."/>
            <person name="Almeida S.R."/>
            <person name="Stajich J.E."/>
            <person name="Lopes-Bezerra L.M."/>
            <person name="Vasconcelos A.T."/>
            <person name="Felipe M.S."/>
        </authorList>
    </citation>
    <scope>NUCLEOTIDE SEQUENCE [LARGE SCALE GENOMIC DNA]</scope>
    <source>
        <strain evidence="1 2">5110</strain>
    </source>
</reference>
<proteinExistence type="predicted"/>
<dbReference type="RefSeq" id="XP_040621500.1">
    <property type="nucleotide sequence ID" value="XM_040767300.1"/>
</dbReference>